<keyword evidence="1" id="KW-0732">Signal</keyword>
<organism evidence="3 4">
    <name type="scientific">Robertkochia marina</name>
    <dbReference type="NCBI Taxonomy" id="1227945"/>
    <lineage>
        <taxon>Bacteria</taxon>
        <taxon>Pseudomonadati</taxon>
        <taxon>Bacteroidota</taxon>
        <taxon>Flavobacteriia</taxon>
        <taxon>Flavobacteriales</taxon>
        <taxon>Flavobacteriaceae</taxon>
        <taxon>Robertkochia</taxon>
    </lineage>
</organism>
<evidence type="ECO:0000259" key="2">
    <source>
        <dbReference type="Pfam" id="PF05193"/>
    </source>
</evidence>
<dbReference type="Pfam" id="PF05193">
    <property type="entry name" value="Peptidase_M16_C"/>
    <property type="match status" value="1"/>
</dbReference>
<evidence type="ECO:0000313" key="4">
    <source>
        <dbReference type="Proteomes" id="UP000305939"/>
    </source>
</evidence>
<proteinExistence type="predicted"/>
<keyword evidence="4" id="KW-1185">Reference proteome</keyword>
<dbReference type="InterPro" id="IPR007863">
    <property type="entry name" value="Peptidase_M16_C"/>
</dbReference>
<dbReference type="InterPro" id="IPR011249">
    <property type="entry name" value="Metalloenz_LuxS/M16"/>
</dbReference>
<dbReference type="PANTHER" id="PTHR11851:SF225">
    <property type="entry name" value="NON-PEPTIDASE HOMOLOG YMXG"/>
    <property type="match status" value="1"/>
</dbReference>
<dbReference type="AlphaFoldDB" id="A0A4V3UYG3"/>
<evidence type="ECO:0000313" key="3">
    <source>
        <dbReference type="EMBL" id="THD69558.1"/>
    </source>
</evidence>
<dbReference type="SUPFAM" id="SSF63411">
    <property type="entry name" value="LuxS/MPP-like metallohydrolase"/>
    <property type="match status" value="2"/>
</dbReference>
<dbReference type="Gene3D" id="3.30.830.10">
    <property type="entry name" value="Metalloenzyme, LuxS/M16 peptidase-like"/>
    <property type="match status" value="2"/>
</dbReference>
<feature type="domain" description="Peptidase M16 C-terminal" evidence="2">
    <location>
        <begin position="196"/>
        <end position="375"/>
    </location>
</feature>
<dbReference type="Proteomes" id="UP000305939">
    <property type="component" value="Unassembled WGS sequence"/>
</dbReference>
<dbReference type="RefSeq" id="WP_136335048.1">
    <property type="nucleotide sequence ID" value="NZ_QXMP01000001.1"/>
</dbReference>
<feature type="chain" id="PRO_5020517030" evidence="1">
    <location>
        <begin position="19"/>
        <end position="688"/>
    </location>
</feature>
<protein>
    <submittedName>
        <fullName evidence="3">Insulinase family protein</fullName>
    </submittedName>
</protein>
<dbReference type="PANTHER" id="PTHR11851">
    <property type="entry name" value="METALLOPROTEASE"/>
    <property type="match status" value="1"/>
</dbReference>
<name>A0A4V3UYG3_9FLAO</name>
<dbReference type="GO" id="GO:0046872">
    <property type="term" value="F:metal ion binding"/>
    <property type="evidence" value="ECO:0007669"/>
    <property type="project" value="InterPro"/>
</dbReference>
<reference evidence="3 4" key="1">
    <citation type="submission" date="2019-04" db="EMBL/GenBank/DDBJ databases">
        <title>Draft genome sequence of Robertkochia marina CC-AMO-30D.</title>
        <authorList>
            <person name="Hameed A."/>
            <person name="Lin S.-Y."/>
            <person name="Shahina M."/>
            <person name="Lai W.-A."/>
            <person name="Young C.-C."/>
        </authorList>
    </citation>
    <scope>NUCLEOTIDE SEQUENCE [LARGE SCALE GENOMIC DNA]</scope>
    <source>
        <strain evidence="3 4">CC-AMO-30D</strain>
    </source>
</reference>
<comment type="caution">
    <text evidence="3">The sequence shown here is derived from an EMBL/GenBank/DDBJ whole genome shotgun (WGS) entry which is preliminary data.</text>
</comment>
<accession>A0A4V3UYG3</accession>
<dbReference type="EMBL" id="SSMC01000001">
    <property type="protein sequence ID" value="THD69558.1"/>
    <property type="molecule type" value="Genomic_DNA"/>
</dbReference>
<dbReference type="OrthoDB" id="9811314at2"/>
<feature type="signal peptide" evidence="1">
    <location>
        <begin position="1"/>
        <end position="18"/>
    </location>
</feature>
<sequence length="688" mass="76129">MKNIFALLLLFNLAIVSAQVDRTVMPEPGPSPEINLGSPKEFTLPNGLQVLVVEDAKLPRITLSLDIDNPPILEGDKAGVSTLTSNLLGQGSVNIPKDAFYEEVDFMGARLNIGISGAFATGLSKYSERIMELMAEAAISPNFTQEALELEKTKLKDNLKSSTKDVGFIATRVSSALAYGKKHPKGEFTTAETVDNVTLEDIKSFYSNRFVPANAYLIVSGDITFEEAREMAGKYFSKWKKASPLNLSYSTPKDVQYTQINFIDMPNAVQSEIRVQNLIDLKLGDKDYFPALLANYILGGGGDARLFQVLREEKGYTYGAYSGARPSKYGASLFRAQASVRNEVTDSAVVAFLDVINDFKNNPVSQKELDIAKAKYSGNFIMSLEDEERVAELALNIKQNELPANFYENYLEQINKVTVEDISDAAQRLLQPQNMRIVIAGKGSEVLEALEKMTYNGKKLPVKYFNAEGDPAEKPDYTAPPADNVSKKEILQKYIKAIGGTEKLQSISTMYASASTSIQGMTLDIEFKKGNGKYLMDTKMQGNSISKQVYDGEKGFTFAQGQKIEATGKAAEEMAKSAIIFPELKWLNDESVVVDRVDMVEGKQAYVLKVSDDNYSFYDTESGLKIKQESSTQMGPNTIKSTLLLSDYREVEGVKVPFSMQQNVGPQSFDLEVTEVKFNEDFQVSDFE</sequence>
<dbReference type="InterPro" id="IPR050361">
    <property type="entry name" value="MPP/UQCRC_Complex"/>
</dbReference>
<evidence type="ECO:0000256" key="1">
    <source>
        <dbReference type="SAM" id="SignalP"/>
    </source>
</evidence>
<gene>
    <name evidence="3" type="ORF">E7Z59_04320</name>
</gene>